<evidence type="ECO:0000256" key="13">
    <source>
        <dbReference type="ARBA" id="ARBA00023078"/>
    </source>
</evidence>
<feature type="binding site" description="axial binding residue" evidence="17 18">
    <location>
        <position position="81"/>
    </location>
    <ligand>
        <name>heme</name>
        <dbReference type="ChEBI" id="CHEBI:30413"/>
    </ligand>
    <ligandPart>
        <name>Fe</name>
        <dbReference type="ChEBI" id="CHEBI:18248"/>
    </ligandPart>
</feature>
<dbReference type="PANTHER" id="PTHR33288">
    <property type="match status" value="1"/>
</dbReference>
<dbReference type="Pfam" id="PF01333">
    <property type="entry name" value="Apocytochr_F_C"/>
    <property type="match status" value="1"/>
</dbReference>
<dbReference type="PROSITE" id="PS51010">
    <property type="entry name" value="CYTF"/>
    <property type="match status" value="1"/>
</dbReference>
<dbReference type="InterPro" id="IPR036826">
    <property type="entry name" value="Cyt_f_lg_dom_sf"/>
</dbReference>
<dbReference type="SUPFAM" id="SSF51246">
    <property type="entry name" value="Rudiment single hybrid motif"/>
    <property type="match status" value="1"/>
</dbReference>
<gene>
    <name evidence="17 20" type="primary">petA</name>
</gene>
<evidence type="ECO:0000256" key="17">
    <source>
        <dbReference type="HAMAP-Rule" id="MF_00610"/>
    </source>
</evidence>
<feature type="binding site" description="covalent" evidence="17 18">
    <location>
        <position position="80"/>
    </location>
    <ligand>
        <name>heme</name>
        <dbReference type="ChEBI" id="CHEBI:30413"/>
    </ligand>
</feature>
<protein>
    <recommendedName>
        <fullName evidence="3 17">Cytochrome f</fullName>
    </recommendedName>
</protein>
<dbReference type="GO" id="GO:0009535">
    <property type="term" value="C:chloroplast thylakoid membrane"/>
    <property type="evidence" value="ECO:0007669"/>
    <property type="project" value="TreeGrafter"/>
</dbReference>
<keyword evidence="20" id="KW-0934">Plastid</keyword>
<dbReference type="InterPro" id="IPR024094">
    <property type="entry name" value="Cyt_f_lg_dom"/>
</dbReference>
<geneLocation type="plastid" evidence="20"/>
<dbReference type="PRINTS" id="PR00610">
    <property type="entry name" value="CYTOCHROMEF"/>
</dbReference>
<dbReference type="GO" id="GO:0009055">
    <property type="term" value="F:electron transfer activity"/>
    <property type="evidence" value="ECO:0007669"/>
    <property type="project" value="UniProtKB-UniRule"/>
</dbReference>
<evidence type="ECO:0000256" key="11">
    <source>
        <dbReference type="ARBA" id="ARBA00022989"/>
    </source>
</evidence>
<dbReference type="Gene3D" id="2.60.40.830">
    <property type="entry name" value="Cytochrome f large domain"/>
    <property type="match status" value="1"/>
</dbReference>
<dbReference type="InterPro" id="IPR011054">
    <property type="entry name" value="Rudment_hybrid_motif"/>
</dbReference>
<feature type="binding site" description="covalent" evidence="17 18">
    <location>
        <position position="77"/>
    </location>
    <ligand>
        <name>heme</name>
        <dbReference type="ChEBI" id="CHEBI:30413"/>
    </ligand>
</feature>
<dbReference type="HAMAP" id="MF_00610">
    <property type="entry name" value="Cytb6_f_cytF"/>
    <property type="match status" value="1"/>
</dbReference>
<feature type="domain" description="Cytochrome f large" evidence="19">
    <location>
        <begin position="57"/>
        <end position="211"/>
    </location>
</feature>
<dbReference type="AlphaFoldDB" id="A0A650ANT7"/>
<dbReference type="GO" id="GO:0015979">
    <property type="term" value="P:photosynthesis"/>
    <property type="evidence" value="ECO:0007669"/>
    <property type="project" value="UniProtKB-UniRule"/>
</dbReference>
<dbReference type="SUPFAM" id="SSF49441">
    <property type="entry name" value="Cytochrome f, large domain"/>
    <property type="match status" value="1"/>
</dbReference>
<keyword evidence="7 17" id="KW-0812">Transmembrane</keyword>
<name>A0A650ANT7_CHLVU</name>
<keyword evidence="5 17" id="KW-0602">Photosynthesis</keyword>
<dbReference type="EMBL" id="MK948102">
    <property type="protein sequence ID" value="QGN75099.1"/>
    <property type="molecule type" value="Genomic_DNA"/>
</dbReference>
<evidence type="ECO:0000256" key="12">
    <source>
        <dbReference type="ARBA" id="ARBA00023004"/>
    </source>
</evidence>
<evidence type="ECO:0000256" key="18">
    <source>
        <dbReference type="PIRSR" id="PIRSR602325-50"/>
    </source>
</evidence>
<comment type="subunit">
    <text evidence="15 17">The 4 large subunits of the cytochrome b6-f complex are cytochrome b6, subunit IV (17 kDa polypeptide, PetD), cytochrome f and the Rieske protein, while the 4 small subunits are PetG, PetL, PetM and PetN. The complex functions as a dimer.</text>
</comment>
<evidence type="ECO:0000256" key="1">
    <source>
        <dbReference type="ARBA" id="ARBA00003068"/>
    </source>
</evidence>
<evidence type="ECO:0000256" key="6">
    <source>
        <dbReference type="ARBA" id="ARBA00022617"/>
    </source>
</evidence>
<keyword evidence="13 17" id="KW-0793">Thylakoid</keyword>
<dbReference type="FunFam" id="1.20.5.700:FF:000001">
    <property type="entry name" value="Cytochrome f"/>
    <property type="match status" value="1"/>
</dbReference>
<dbReference type="Gene3D" id="2.40.50.100">
    <property type="match status" value="1"/>
</dbReference>
<comment type="similarity">
    <text evidence="2 17">Belongs to the cytochrome f family.</text>
</comment>
<dbReference type="PANTHER" id="PTHR33288:SF10">
    <property type="entry name" value="CYTOCHROME F"/>
    <property type="match status" value="1"/>
</dbReference>
<evidence type="ECO:0000256" key="4">
    <source>
        <dbReference type="ARBA" id="ARBA00022448"/>
    </source>
</evidence>
<evidence type="ECO:0000256" key="5">
    <source>
        <dbReference type="ARBA" id="ARBA00022531"/>
    </source>
</evidence>
<organism evidence="20">
    <name type="scientific">Chlorella vulgaris</name>
    <name type="common">Green alga</name>
    <dbReference type="NCBI Taxonomy" id="3077"/>
    <lineage>
        <taxon>Eukaryota</taxon>
        <taxon>Viridiplantae</taxon>
        <taxon>Chlorophyta</taxon>
        <taxon>core chlorophytes</taxon>
        <taxon>Trebouxiophyceae</taxon>
        <taxon>Chlorellales</taxon>
        <taxon>Chlorellaceae</taxon>
        <taxon>Chlorella clade</taxon>
        <taxon>Chlorella</taxon>
    </lineage>
</organism>
<keyword evidence="9 17" id="KW-0732">Signal</keyword>
<keyword evidence="12 17" id="KW-0408">Iron</keyword>
<dbReference type="GO" id="GO:0020037">
    <property type="term" value="F:heme binding"/>
    <property type="evidence" value="ECO:0007669"/>
    <property type="project" value="InterPro"/>
</dbReference>
<dbReference type="GO" id="GO:0005506">
    <property type="term" value="F:iron ion binding"/>
    <property type="evidence" value="ECO:0007669"/>
    <property type="project" value="InterPro"/>
</dbReference>
<evidence type="ECO:0000256" key="16">
    <source>
        <dbReference type="ARBA" id="ARBA00046266"/>
    </source>
</evidence>
<dbReference type="InterPro" id="IPR002325">
    <property type="entry name" value="Cyt_f"/>
</dbReference>
<dbReference type="InterPro" id="IPR024058">
    <property type="entry name" value="Cyt-f_TM"/>
</dbReference>
<evidence type="ECO:0000259" key="19">
    <source>
        <dbReference type="Pfam" id="PF16639"/>
    </source>
</evidence>
<accession>A0A650ANT7</accession>
<proteinExistence type="inferred from homology"/>
<evidence type="ECO:0000256" key="2">
    <source>
        <dbReference type="ARBA" id="ARBA00008923"/>
    </source>
</evidence>
<dbReference type="SUPFAM" id="SSF103431">
    <property type="entry name" value="Cytochrome f subunit of the cytochrome b6f complex, transmembrane anchor"/>
    <property type="match status" value="1"/>
</dbReference>
<evidence type="ECO:0000256" key="10">
    <source>
        <dbReference type="ARBA" id="ARBA00022982"/>
    </source>
</evidence>
<feature type="transmembrane region" description="Helical" evidence="17">
    <location>
        <begin position="307"/>
        <end position="326"/>
    </location>
</feature>
<dbReference type="Pfam" id="PF16639">
    <property type="entry name" value="Apocytochr_F_N"/>
    <property type="match status" value="1"/>
</dbReference>
<comment type="subcellular location">
    <subcellularLocation>
        <location evidence="17">Cellular thylakoid membrane</location>
        <topology evidence="17">Single-pass membrane protein</topology>
    </subcellularLocation>
    <subcellularLocation>
        <location evidence="16">Plastid thylakoid membrane</location>
        <topology evidence="16">Single-pass membrane protein</topology>
    </subcellularLocation>
</comment>
<keyword evidence="10 17" id="KW-0249">Electron transport</keyword>
<evidence type="ECO:0000256" key="9">
    <source>
        <dbReference type="ARBA" id="ARBA00022729"/>
    </source>
</evidence>
<evidence type="ECO:0000256" key="8">
    <source>
        <dbReference type="ARBA" id="ARBA00022723"/>
    </source>
</evidence>
<feature type="binding site" description="axial binding residue" evidence="17 18">
    <location>
        <position position="57"/>
    </location>
    <ligand>
        <name>heme</name>
        <dbReference type="ChEBI" id="CHEBI:30413"/>
    </ligand>
    <ligandPart>
        <name>Fe</name>
        <dbReference type="ChEBI" id="CHEBI:18248"/>
    </ligandPart>
</feature>
<keyword evidence="6 17" id="KW-0349">Heme</keyword>
<comment type="cofactor">
    <cofactor evidence="17 18">
        <name>heme</name>
        <dbReference type="ChEBI" id="CHEBI:30413"/>
    </cofactor>
    <text evidence="17 18">Binds 1 heme group covalently.</text>
</comment>
<evidence type="ECO:0000313" key="20">
    <source>
        <dbReference type="EMBL" id="QGN75099.1"/>
    </source>
</evidence>
<dbReference type="FunFam" id="2.60.40.830:FF:000001">
    <property type="entry name" value="Cytochrome f"/>
    <property type="match status" value="1"/>
</dbReference>
<keyword evidence="8 17" id="KW-0479">Metal-binding</keyword>
<comment type="function">
    <text evidence="1 17">Component of the cytochrome b6-f complex, which mediates electron transfer between photosystem II (PSII) and photosystem I (PSI), cyclic electron flow around PSI, and state transitions.</text>
</comment>
<evidence type="ECO:0000256" key="14">
    <source>
        <dbReference type="ARBA" id="ARBA00023136"/>
    </source>
</evidence>
<sequence length="341" mass="37366">MYNFNKLEFNFIPNLKKHAVFSFWGQNENILKFSTLVSKGVLVLVCSFFLTSSSNAYPIFAQQNYANPREANGRIVCANCHLAEKPIEIEVPQAVLPDTVFEAVVKIPYDKQIKQVLANGKKGDLNVGAVLILPDGFEIAPPDRIPEEMKAKVGKLYFQPYSAEKKTIFVVGPVPGKKYSEMVFPILSPDPAKTKSISYLKYPIYVGGNRGRGQVYPDGSKSNNTIFTASAAGKITAIEPAGKKGGYTLTIETANGESISEKLPPGPELVVNIGDIVGVDQALTTNPNVGGFGQGETEVVLQNPLRIQGLLVFFLFVLLAQVFLVLKKKQFEKVQLAEMNF</sequence>
<evidence type="ECO:0000256" key="7">
    <source>
        <dbReference type="ARBA" id="ARBA00022692"/>
    </source>
</evidence>
<evidence type="ECO:0000256" key="15">
    <source>
        <dbReference type="ARBA" id="ARBA00025834"/>
    </source>
</evidence>
<keyword evidence="11 17" id="KW-1133">Transmembrane helix</keyword>
<keyword evidence="14 17" id="KW-0472">Membrane</keyword>
<keyword evidence="4 17" id="KW-0813">Transport</keyword>
<evidence type="ECO:0000256" key="3">
    <source>
        <dbReference type="ARBA" id="ARBA00013528"/>
    </source>
</evidence>
<dbReference type="Gene3D" id="1.20.5.700">
    <property type="entry name" value="Single helix bin"/>
    <property type="match status" value="1"/>
</dbReference>
<reference evidence="20" key="1">
    <citation type="submission" date="2019-05" db="EMBL/GenBank/DDBJ databases">
        <title>The complete chloroplast genome of Chlorella vulgaris UTEX259.</title>
        <authorList>
            <person name="Wang Y."/>
            <person name="Xu X."/>
        </authorList>
    </citation>
    <scope>NUCLEOTIDE SEQUENCE</scope>
    <source>
        <strain evidence="20">UTEX259</strain>
    </source>
</reference>